<dbReference type="AlphaFoldDB" id="A0A834J175"/>
<evidence type="ECO:0000313" key="2">
    <source>
        <dbReference type="EMBL" id="KAF7284877.1"/>
    </source>
</evidence>
<evidence type="ECO:0000313" key="3">
    <source>
        <dbReference type="Proteomes" id="UP000625711"/>
    </source>
</evidence>
<reference evidence="2" key="1">
    <citation type="submission" date="2020-08" db="EMBL/GenBank/DDBJ databases">
        <title>Genome sequencing and assembly of the red palm weevil Rhynchophorus ferrugineus.</title>
        <authorList>
            <person name="Dias G.B."/>
            <person name="Bergman C.M."/>
            <person name="Manee M."/>
        </authorList>
    </citation>
    <scope>NUCLEOTIDE SEQUENCE</scope>
    <source>
        <strain evidence="2">AA-2017</strain>
        <tissue evidence="2">Whole larva</tissue>
    </source>
</reference>
<gene>
    <name evidence="2" type="ORF">GWI33_021453</name>
</gene>
<name>A0A834J175_RHYFE</name>
<feature type="compositionally biased region" description="Polar residues" evidence="1">
    <location>
        <begin position="1"/>
        <end position="11"/>
    </location>
</feature>
<keyword evidence="3" id="KW-1185">Reference proteome</keyword>
<protein>
    <submittedName>
        <fullName evidence="2">Uncharacterized protein</fullName>
    </submittedName>
</protein>
<evidence type="ECO:0000256" key="1">
    <source>
        <dbReference type="SAM" id="MobiDB-lite"/>
    </source>
</evidence>
<sequence length="92" mass="10525">MNNRATLQSQEAGPKQRTGARDGDGQTLLLLLLFSSWIEVRYDADATATGRYVYRQIPRARSALSRLSREISWKTLSRIKKKFLTPQISRVD</sequence>
<proteinExistence type="predicted"/>
<organism evidence="2 3">
    <name type="scientific">Rhynchophorus ferrugineus</name>
    <name type="common">Red palm weevil</name>
    <name type="synonym">Curculio ferrugineus</name>
    <dbReference type="NCBI Taxonomy" id="354439"/>
    <lineage>
        <taxon>Eukaryota</taxon>
        <taxon>Metazoa</taxon>
        <taxon>Ecdysozoa</taxon>
        <taxon>Arthropoda</taxon>
        <taxon>Hexapoda</taxon>
        <taxon>Insecta</taxon>
        <taxon>Pterygota</taxon>
        <taxon>Neoptera</taxon>
        <taxon>Endopterygota</taxon>
        <taxon>Coleoptera</taxon>
        <taxon>Polyphaga</taxon>
        <taxon>Cucujiformia</taxon>
        <taxon>Curculionidae</taxon>
        <taxon>Dryophthorinae</taxon>
        <taxon>Rhynchophorus</taxon>
    </lineage>
</organism>
<accession>A0A834J175</accession>
<dbReference type="Proteomes" id="UP000625711">
    <property type="component" value="Unassembled WGS sequence"/>
</dbReference>
<dbReference type="EMBL" id="JAACXV010000067">
    <property type="protein sequence ID" value="KAF7284877.1"/>
    <property type="molecule type" value="Genomic_DNA"/>
</dbReference>
<feature type="region of interest" description="Disordered" evidence="1">
    <location>
        <begin position="1"/>
        <end position="22"/>
    </location>
</feature>
<comment type="caution">
    <text evidence="2">The sequence shown here is derived from an EMBL/GenBank/DDBJ whole genome shotgun (WGS) entry which is preliminary data.</text>
</comment>